<dbReference type="SUPFAM" id="SSF51735">
    <property type="entry name" value="NAD(P)-binding Rossmann-fold domains"/>
    <property type="match status" value="1"/>
</dbReference>
<comment type="similarity">
    <text evidence="1">Belongs to the short-chain dehydrogenases/reductases (SDR) family.</text>
</comment>
<evidence type="ECO:0000313" key="4">
    <source>
        <dbReference type="Proteomes" id="UP000484842"/>
    </source>
</evidence>
<dbReference type="GO" id="GO:0047936">
    <property type="term" value="F:glucose 1-dehydrogenase [NAD(P)+] activity"/>
    <property type="evidence" value="ECO:0007669"/>
    <property type="project" value="UniProtKB-EC"/>
</dbReference>
<dbReference type="EMBL" id="WBSL01000001">
    <property type="protein sequence ID" value="MPY65225.1"/>
    <property type="molecule type" value="Genomic_DNA"/>
</dbReference>
<dbReference type="Gene3D" id="3.40.50.720">
    <property type="entry name" value="NAD(P)-binding Rossmann-like Domain"/>
    <property type="match status" value="1"/>
</dbReference>
<dbReference type="Proteomes" id="UP000484842">
    <property type="component" value="Unassembled WGS sequence"/>
</dbReference>
<evidence type="ECO:0000313" key="3">
    <source>
        <dbReference type="EMBL" id="MPY65225.1"/>
    </source>
</evidence>
<protein>
    <submittedName>
        <fullName evidence="3">Glucose 1-dehydrogenase</fullName>
        <ecNumber evidence="3">1.1.1.47</ecNumber>
    </submittedName>
</protein>
<comment type="caution">
    <text evidence="3">The sequence shown here is derived from an EMBL/GenBank/DDBJ whole genome shotgun (WGS) entry which is preliminary data.</text>
</comment>
<dbReference type="PROSITE" id="PS00061">
    <property type="entry name" value="ADH_SHORT"/>
    <property type="match status" value="1"/>
</dbReference>
<dbReference type="PRINTS" id="PR00081">
    <property type="entry name" value="GDHRDH"/>
</dbReference>
<dbReference type="Pfam" id="PF13561">
    <property type="entry name" value="adh_short_C2"/>
    <property type="match status" value="1"/>
</dbReference>
<keyword evidence="2 3" id="KW-0560">Oxidoreductase</keyword>
<proteinExistence type="inferred from homology"/>
<dbReference type="PANTHER" id="PTHR24321:SF8">
    <property type="entry name" value="ESTRADIOL 17-BETA-DEHYDROGENASE 8-RELATED"/>
    <property type="match status" value="1"/>
</dbReference>
<gene>
    <name evidence="3" type="ORF">F8S09_00760</name>
</gene>
<reference evidence="3 4" key="1">
    <citation type="submission" date="2019-10" db="EMBL/GenBank/DDBJ databases">
        <title>Deinococcus sp. isolated from soil.</title>
        <authorList>
            <person name="Li Y."/>
            <person name="Wang J."/>
        </authorList>
    </citation>
    <scope>NUCLEOTIDE SEQUENCE [LARGE SCALE GENOMIC DNA]</scope>
    <source>
        <strain evidence="3 4">SDU3-2</strain>
    </source>
</reference>
<dbReference type="EC" id="1.1.1.47" evidence="3"/>
<dbReference type="RefSeq" id="WP_152868110.1">
    <property type="nucleotide sequence ID" value="NZ_WBSL01000001.1"/>
</dbReference>
<dbReference type="InterPro" id="IPR036291">
    <property type="entry name" value="NAD(P)-bd_dom_sf"/>
</dbReference>
<dbReference type="FunFam" id="3.40.50.720:FF:000084">
    <property type="entry name" value="Short-chain dehydrogenase reductase"/>
    <property type="match status" value="1"/>
</dbReference>
<organism evidence="3 4">
    <name type="scientific">Deinococcus terrestris</name>
    <dbReference type="NCBI Taxonomy" id="2651870"/>
    <lineage>
        <taxon>Bacteria</taxon>
        <taxon>Thermotogati</taxon>
        <taxon>Deinococcota</taxon>
        <taxon>Deinococci</taxon>
        <taxon>Deinococcales</taxon>
        <taxon>Deinococcaceae</taxon>
        <taxon>Deinococcus</taxon>
    </lineage>
</organism>
<evidence type="ECO:0000256" key="2">
    <source>
        <dbReference type="ARBA" id="ARBA00023002"/>
    </source>
</evidence>
<dbReference type="PRINTS" id="PR00080">
    <property type="entry name" value="SDRFAMILY"/>
</dbReference>
<name>A0A7X1NT82_9DEIO</name>
<accession>A0A7X1NT82</accession>
<dbReference type="CDD" id="cd05233">
    <property type="entry name" value="SDR_c"/>
    <property type="match status" value="1"/>
</dbReference>
<dbReference type="AlphaFoldDB" id="A0A7X1NT82"/>
<dbReference type="InterPro" id="IPR002347">
    <property type="entry name" value="SDR_fam"/>
</dbReference>
<dbReference type="PANTHER" id="PTHR24321">
    <property type="entry name" value="DEHYDROGENASES, SHORT CHAIN"/>
    <property type="match status" value="1"/>
</dbReference>
<evidence type="ECO:0000256" key="1">
    <source>
        <dbReference type="ARBA" id="ARBA00006484"/>
    </source>
</evidence>
<keyword evidence="4" id="KW-1185">Reference proteome</keyword>
<dbReference type="NCBIfam" id="NF005559">
    <property type="entry name" value="PRK07231.1"/>
    <property type="match status" value="1"/>
</dbReference>
<sequence>MRLQDKVIVVTGAASGMGLAIAQLFTREGAKVVAADWNGERLGTAVEGIRASGGEITPSQGDISDQASAEALVDLAVSTYGRLDVLVNNAGVMDYMAGVGELTDEVWTRVLGINLNGPMYTSRRAVRQMREQGGGSIVNVASTAALSGGAAGAAYTASKHGLIGLTRSTAWMYAQQGIRCNAICPGATKTNIAETMPQDRLDPAGAARAGAFAALVPAYLDSLDIAQLALFLASDESRYINGAIIPADGGWMAL</sequence>
<dbReference type="InterPro" id="IPR020904">
    <property type="entry name" value="Sc_DH/Rdtase_CS"/>
</dbReference>